<evidence type="ECO:0000313" key="2">
    <source>
        <dbReference type="EMBL" id="SUZ64410.1"/>
    </source>
</evidence>
<gene>
    <name evidence="2" type="ORF">METZ01_LOCUS17264</name>
</gene>
<feature type="domain" description="NIL" evidence="1">
    <location>
        <begin position="2"/>
        <end position="73"/>
    </location>
</feature>
<dbReference type="Pfam" id="PF09383">
    <property type="entry name" value="NIL"/>
    <property type="match status" value="1"/>
</dbReference>
<dbReference type="SUPFAM" id="SSF55021">
    <property type="entry name" value="ACT-like"/>
    <property type="match status" value="1"/>
</dbReference>
<dbReference type="EMBL" id="UINC01000933">
    <property type="protein sequence ID" value="SUZ64410.1"/>
    <property type="molecule type" value="Genomic_DNA"/>
</dbReference>
<dbReference type="AlphaFoldDB" id="A0A381PBU3"/>
<accession>A0A381PBU3</accession>
<proteinExistence type="predicted"/>
<organism evidence="2">
    <name type="scientific">marine metagenome</name>
    <dbReference type="NCBI Taxonomy" id="408172"/>
    <lineage>
        <taxon>unclassified sequences</taxon>
        <taxon>metagenomes</taxon>
        <taxon>ecological metagenomes</taxon>
    </lineage>
</organism>
<sequence length="80" mass="9034">MGKQRVKFTFEEELVKQPVIYELGRKFEVVTNIRRADVGEEVGWVVLELDGEETEIKRGLEWVSSTGVRVDPLGGDVIDG</sequence>
<name>A0A381PBU3_9ZZZZ</name>
<dbReference type="SMART" id="SM00930">
    <property type="entry name" value="NIL"/>
    <property type="match status" value="1"/>
</dbReference>
<reference evidence="2" key="1">
    <citation type="submission" date="2018-05" db="EMBL/GenBank/DDBJ databases">
        <authorList>
            <person name="Lanie J.A."/>
            <person name="Ng W.-L."/>
            <person name="Kazmierczak K.M."/>
            <person name="Andrzejewski T.M."/>
            <person name="Davidsen T.M."/>
            <person name="Wayne K.J."/>
            <person name="Tettelin H."/>
            <person name="Glass J.I."/>
            <person name="Rusch D."/>
            <person name="Podicherti R."/>
            <person name="Tsui H.-C.T."/>
            <person name="Winkler M.E."/>
        </authorList>
    </citation>
    <scope>NUCLEOTIDE SEQUENCE</scope>
</reference>
<dbReference type="InterPro" id="IPR045865">
    <property type="entry name" value="ACT-like_dom_sf"/>
</dbReference>
<dbReference type="InterPro" id="IPR018449">
    <property type="entry name" value="NIL_domain"/>
</dbReference>
<protein>
    <recommendedName>
        <fullName evidence="1">NIL domain-containing protein</fullName>
    </recommendedName>
</protein>
<dbReference type="Gene3D" id="3.30.70.260">
    <property type="match status" value="1"/>
</dbReference>
<evidence type="ECO:0000259" key="1">
    <source>
        <dbReference type="SMART" id="SM00930"/>
    </source>
</evidence>